<dbReference type="AlphaFoldDB" id="A0A1R3IN74"/>
<name>A0A1R3IN74_COCAP</name>
<sequence length="35" mass="4133">MAFTQSLPFSSHPPILSFFFLFSFFSPSWPFSRPF</sequence>
<gene>
    <name evidence="1" type="ORF">CCACVL1_11049</name>
</gene>
<accession>A0A1R3IN74</accession>
<evidence type="ECO:0000313" key="1">
    <source>
        <dbReference type="EMBL" id="OMO84000.1"/>
    </source>
</evidence>
<keyword evidence="2" id="KW-1185">Reference proteome</keyword>
<proteinExistence type="predicted"/>
<reference evidence="1 2" key="1">
    <citation type="submission" date="2013-09" db="EMBL/GenBank/DDBJ databases">
        <title>Corchorus capsularis genome sequencing.</title>
        <authorList>
            <person name="Alam M."/>
            <person name="Haque M.S."/>
            <person name="Islam M.S."/>
            <person name="Emdad E.M."/>
            <person name="Islam M.M."/>
            <person name="Ahmed B."/>
            <person name="Halim A."/>
            <person name="Hossen Q.M.M."/>
            <person name="Hossain M.Z."/>
            <person name="Ahmed R."/>
            <person name="Khan M.M."/>
            <person name="Islam R."/>
            <person name="Rashid M.M."/>
            <person name="Khan S.A."/>
            <person name="Rahman M.S."/>
            <person name="Alam M."/>
        </authorList>
    </citation>
    <scope>NUCLEOTIDE SEQUENCE [LARGE SCALE GENOMIC DNA]</scope>
    <source>
        <strain evidence="2">cv. CVL-1</strain>
        <tissue evidence="1">Whole seedling</tissue>
    </source>
</reference>
<protein>
    <submittedName>
        <fullName evidence="1">Uncharacterized protein</fullName>
    </submittedName>
</protein>
<comment type="caution">
    <text evidence="1">The sequence shown here is derived from an EMBL/GenBank/DDBJ whole genome shotgun (WGS) entry which is preliminary data.</text>
</comment>
<dbReference type="EMBL" id="AWWV01009787">
    <property type="protein sequence ID" value="OMO84000.1"/>
    <property type="molecule type" value="Genomic_DNA"/>
</dbReference>
<dbReference type="Gramene" id="OMO84000">
    <property type="protein sequence ID" value="OMO84000"/>
    <property type="gene ID" value="CCACVL1_11049"/>
</dbReference>
<dbReference type="Proteomes" id="UP000188268">
    <property type="component" value="Unassembled WGS sequence"/>
</dbReference>
<evidence type="ECO:0000313" key="2">
    <source>
        <dbReference type="Proteomes" id="UP000188268"/>
    </source>
</evidence>
<organism evidence="1 2">
    <name type="scientific">Corchorus capsularis</name>
    <name type="common">Jute</name>
    <dbReference type="NCBI Taxonomy" id="210143"/>
    <lineage>
        <taxon>Eukaryota</taxon>
        <taxon>Viridiplantae</taxon>
        <taxon>Streptophyta</taxon>
        <taxon>Embryophyta</taxon>
        <taxon>Tracheophyta</taxon>
        <taxon>Spermatophyta</taxon>
        <taxon>Magnoliopsida</taxon>
        <taxon>eudicotyledons</taxon>
        <taxon>Gunneridae</taxon>
        <taxon>Pentapetalae</taxon>
        <taxon>rosids</taxon>
        <taxon>malvids</taxon>
        <taxon>Malvales</taxon>
        <taxon>Malvaceae</taxon>
        <taxon>Grewioideae</taxon>
        <taxon>Apeibeae</taxon>
        <taxon>Corchorus</taxon>
    </lineage>
</organism>